<organism evidence="1 2">
    <name type="scientific">Candidatus Termititenax dinenymphae</name>
    <dbReference type="NCBI Taxonomy" id="2218523"/>
    <lineage>
        <taxon>Bacteria</taxon>
        <taxon>Bacillati</taxon>
        <taxon>Candidatus Margulisiibacteriota</taxon>
        <taxon>Candidatus Termititenacia</taxon>
        <taxon>Candidatus Termititenacales</taxon>
        <taxon>Candidatus Termititenacaceae</taxon>
        <taxon>Candidatus Termititenax</taxon>
    </lineage>
</organism>
<reference evidence="1 2" key="1">
    <citation type="journal article" date="2019" name="ISME J.">
        <title>Genome analyses of uncultured TG2/ZB3 bacteria in 'Margulisbacteria' specifically attached to ectosymbiotic spirochetes of protists in the termite gut.</title>
        <authorList>
            <person name="Utami Y.D."/>
            <person name="Kuwahara H."/>
            <person name="Igai K."/>
            <person name="Murakami T."/>
            <person name="Sugaya K."/>
            <person name="Morikawa T."/>
            <person name="Nagura Y."/>
            <person name="Yuki M."/>
            <person name="Deevong P."/>
            <person name="Inoue T."/>
            <person name="Kihara K."/>
            <person name="Lo N."/>
            <person name="Yamada A."/>
            <person name="Ohkuma M."/>
            <person name="Hongoh Y."/>
        </authorList>
    </citation>
    <scope>NUCLEOTIDE SEQUENCE [LARGE SCALE GENOMIC DNA]</scope>
    <source>
        <strain evidence="1">RsDinE6-01</strain>
    </source>
</reference>
<comment type="caution">
    <text evidence="1">The sequence shown here is derived from an EMBL/GenBank/DDBJ whole genome shotgun (WGS) entry which is preliminary data.</text>
</comment>
<evidence type="ECO:0000313" key="2">
    <source>
        <dbReference type="Proteomes" id="UP000282196"/>
    </source>
</evidence>
<gene>
    <name evidence="1" type="ORF">RDn1_341</name>
</gene>
<proteinExistence type="predicted"/>
<name>A0A388TKY6_9BACT</name>
<keyword evidence="2" id="KW-1185">Reference proteome</keyword>
<dbReference type="AlphaFoldDB" id="A0A388TKY6"/>
<accession>A0A388TKY6</accession>
<dbReference type="EMBL" id="BGZP01000024">
    <property type="protein sequence ID" value="GBR77682.1"/>
    <property type="molecule type" value="Genomic_DNA"/>
</dbReference>
<sequence length="97" mass="11094">MEENDNLVITPVVPAKWYKGEKITVSKASTYFGQLNYTIESNAKGATLTLKPKYTRLPENIEWVVPVKYKKILVDGKLYSGKRIIVPAKTKQLKVFY</sequence>
<protein>
    <submittedName>
        <fullName evidence="1">Uncharacterized protein</fullName>
    </submittedName>
</protein>
<evidence type="ECO:0000313" key="1">
    <source>
        <dbReference type="EMBL" id="GBR77682.1"/>
    </source>
</evidence>
<dbReference type="Proteomes" id="UP000282196">
    <property type="component" value="Unassembled WGS sequence"/>
</dbReference>